<dbReference type="InterPro" id="IPR001452">
    <property type="entry name" value="SH3_domain"/>
</dbReference>
<dbReference type="Gene3D" id="2.30.30.40">
    <property type="entry name" value="SH3 Domains"/>
    <property type="match status" value="1"/>
</dbReference>
<sequence length="221" mass="24571">MASAAPPPRPAPKPGRVRVYRALYDYEARSEQEMTFAEGDLLYVGDRGPNDDWLPATCGGKKGLVPANYVVSENVEELTNPLHEAARRGNLPFLKDCIANQVSVNSLDKSGSTALYWACHGGHVEVVKYLLELPGTTISSQNKIGDTPLHAAAWRGHRECVQLLLDRDVNAWVRNRDQKLPIDLAKDAEIAGLLDQAMRRDTRNEDCENEYESGSDEEQRL</sequence>
<keyword evidence="5 8" id="KW-0040">ANK repeat</keyword>
<dbReference type="SMART" id="SM00326">
    <property type="entry name" value="SH3"/>
    <property type="match status" value="1"/>
</dbReference>
<evidence type="ECO:0000313" key="13">
    <source>
        <dbReference type="Proteomes" id="UP000271162"/>
    </source>
</evidence>
<dbReference type="Pfam" id="PF12796">
    <property type="entry name" value="Ank_2"/>
    <property type="match status" value="1"/>
</dbReference>
<evidence type="ECO:0000256" key="7">
    <source>
        <dbReference type="ARBA" id="ARBA00040640"/>
    </source>
</evidence>
<evidence type="ECO:0000313" key="12">
    <source>
        <dbReference type="EMBL" id="VDL84092.1"/>
    </source>
</evidence>
<dbReference type="Gene3D" id="1.25.40.20">
    <property type="entry name" value="Ankyrin repeat-containing domain"/>
    <property type="match status" value="2"/>
</dbReference>
<keyword evidence="4" id="KW-0677">Repeat</keyword>
<dbReference type="GO" id="GO:0005737">
    <property type="term" value="C:cytoplasm"/>
    <property type="evidence" value="ECO:0007669"/>
    <property type="project" value="UniProtKB-SubCell"/>
</dbReference>
<dbReference type="OMA" id="NMSWLRE"/>
<dbReference type="SUPFAM" id="SSF48403">
    <property type="entry name" value="Ankyrin repeat"/>
    <property type="match status" value="1"/>
</dbReference>
<keyword evidence="3" id="KW-0963">Cytoplasm</keyword>
<dbReference type="PROSITE" id="PS50297">
    <property type="entry name" value="ANK_REP_REGION"/>
    <property type="match status" value="2"/>
</dbReference>
<protein>
    <recommendedName>
        <fullName evidence="7">Osteoclast-stimulating factor 1</fullName>
    </recommendedName>
</protein>
<comment type="function">
    <text evidence="6">Induces bone resorption, acting probably through a signaling cascade which results in the secretion of factor(s) enhancing osteoclast formation and activity.</text>
</comment>
<evidence type="ECO:0000256" key="4">
    <source>
        <dbReference type="ARBA" id="ARBA00022737"/>
    </source>
</evidence>
<dbReference type="Pfam" id="PF14604">
    <property type="entry name" value="SH3_9"/>
    <property type="match status" value="1"/>
</dbReference>
<gene>
    <name evidence="12" type="ORF">NBR_LOCUS20355</name>
</gene>
<feature type="repeat" description="ANK" evidence="8">
    <location>
        <begin position="110"/>
        <end position="132"/>
    </location>
</feature>
<evidence type="ECO:0000256" key="9">
    <source>
        <dbReference type="PROSITE-ProRule" id="PRU00192"/>
    </source>
</evidence>
<dbReference type="InterPro" id="IPR002110">
    <property type="entry name" value="Ankyrin_rpt"/>
</dbReference>
<name>A0A0N4YSY2_NIPBR</name>
<reference evidence="12 13" key="2">
    <citation type="submission" date="2018-11" db="EMBL/GenBank/DDBJ databases">
        <authorList>
            <consortium name="Pathogen Informatics"/>
        </authorList>
    </citation>
    <scope>NUCLEOTIDE SEQUENCE [LARGE SCALE GENOMIC DNA]</scope>
</reference>
<dbReference type="PANTHER" id="PTHR24155">
    <property type="entry name" value="OSTEOCLAST-STIMULATING FACTOR 1"/>
    <property type="match status" value="1"/>
</dbReference>
<keyword evidence="2 9" id="KW-0728">SH3 domain</keyword>
<dbReference type="SMART" id="SM00248">
    <property type="entry name" value="ANK"/>
    <property type="match status" value="3"/>
</dbReference>
<dbReference type="InterPro" id="IPR036028">
    <property type="entry name" value="SH3-like_dom_sf"/>
</dbReference>
<evidence type="ECO:0000256" key="8">
    <source>
        <dbReference type="PROSITE-ProRule" id="PRU00023"/>
    </source>
</evidence>
<dbReference type="PRINTS" id="PR00452">
    <property type="entry name" value="SH3DOMAIN"/>
</dbReference>
<evidence type="ECO:0000256" key="3">
    <source>
        <dbReference type="ARBA" id="ARBA00022490"/>
    </source>
</evidence>
<evidence type="ECO:0000256" key="5">
    <source>
        <dbReference type="ARBA" id="ARBA00023043"/>
    </source>
</evidence>
<comment type="subcellular location">
    <subcellularLocation>
        <location evidence="1">Cytoplasm</location>
    </subcellularLocation>
</comment>
<dbReference type="Proteomes" id="UP000271162">
    <property type="component" value="Unassembled WGS sequence"/>
</dbReference>
<dbReference type="WBParaSite" id="NBR_0002035401-mRNA-1">
    <property type="protein sequence ID" value="NBR_0002035401-mRNA-1"/>
    <property type="gene ID" value="NBR_0002035401"/>
</dbReference>
<dbReference type="SUPFAM" id="SSF50044">
    <property type="entry name" value="SH3-domain"/>
    <property type="match status" value="1"/>
</dbReference>
<evidence type="ECO:0000256" key="2">
    <source>
        <dbReference type="ARBA" id="ARBA00022443"/>
    </source>
</evidence>
<dbReference type="InterPro" id="IPR036770">
    <property type="entry name" value="Ankyrin_rpt-contain_sf"/>
</dbReference>
<dbReference type="PANTHER" id="PTHR24155:SF10">
    <property type="entry name" value="OSTEOCLAST-STIMULATING FACTOR 1"/>
    <property type="match status" value="1"/>
</dbReference>
<dbReference type="EMBL" id="UYSL01025061">
    <property type="protein sequence ID" value="VDL84092.1"/>
    <property type="molecule type" value="Genomic_DNA"/>
</dbReference>
<feature type="repeat" description="ANK" evidence="8">
    <location>
        <begin position="144"/>
        <end position="176"/>
    </location>
</feature>
<dbReference type="GO" id="GO:0007165">
    <property type="term" value="P:signal transduction"/>
    <property type="evidence" value="ECO:0007669"/>
    <property type="project" value="TreeGrafter"/>
</dbReference>
<evidence type="ECO:0000256" key="1">
    <source>
        <dbReference type="ARBA" id="ARBA00004496"/>
    </source>
</evidence>
<evidence type="ECO:0000256" key="6">
    <source>
        <dbReference type="ARBA" id="ARBA00037432"/>
    </source>
</evidence>
<reference evidence="14" key="1">
    <citation type="submission" date="2017-02" db="UniProtKB">
        <authorList>
            <consortium name="WormBaseParasite"/>
        </authorList>
    </citation>
    <scope>IDENTIFICATION</scope>
</reference>
<organism evidence="14">
    <name type="scientific">Nippostrongylus brasiliensis</name>
    <name type="common">Rat hookworm</name>
    <dbReference type="NCBI Taxonomy" id="27835"/>
    <lineage>
        <taxon>Eukaryota</taxon>
        <taxon>Metazoa</taxon>
        <taxon>Ecdysozoa</taxon>
        <taxon>Nematoda</taxon>
        <taxon>Chromadorea</taxon>
        <taxon>Rhabditida</taxon>
        <taxon>Rhabditina</taxon>
        <taxon>Rhabditomorpha</taxon>
        <taxon>Strongyloidea</taxon>
        <taxon>Heligmosomidae</taxon>
        <taxon>Nippostrongylus</taxon>
    </lineage>
</organism>
<feature type="compositionally biased region" description="Acidic residues" evidence="10">
    <location>
        <begin position="207"/>
        <end position="221"/>
    </location>
</feature>
<evidence type="ECO:0000256" key="10">
    <source>
        <dbReference type="SAM" id="MobiDB-lite"/>
    </source>
</evidence>
<dbReference type="PROSITE" id="PS50002">
    <property type="entry name" value="SH3"/>
    <property type="match status" value="1"/>
</dbReference>
<proteinExistence type="predicted"/>
<feature type="region of interest" description="Disordered" evidence="10">
    <location>
        <begin position="201"/>
        <end position="221"/>
    </location>
</feature>
<accession>A0A0N4YSY2</accession>
<dbReference type="STRING" id="27835.A0A0N4YSY2"/>
<dbReference type="PROSITE" id="PS50088">
    <property type="entry name" value="ANK_REPEAT"/>
    <property type="match status" value="2"/>
</dbReference>
<dbReference type="AlphaFoldDB" id="A0A0N4YSY2"/>
<evidence type="ECO:0000313" key="14">
    <source>
        <dbReference type="WBParaSite" id="NBR_0002035401-mRNA-1"/>
    </source>
</evidence>
<keyword evidence="13" id="KW-1185">Reference proteome</keyword>
<evidence type="ECO:0000259" key="11">
    <source>
        <dbReference type="PROSITE" id="PS50002"/>
    </source>
</evidence>
<feature type="domain" description="SH3" evidence="11">
    <location>
        <begin position="15"/>
        <end position="75"/>
    </location>
</feature>